<dbReference type="EMBL" id="JBHSAJ010000027">
    <property type="protein sequence ID" value="MFC3935066.1"/>
    <property type="molecule type" value="Genomic_DNA"/>
</dbReference>
<dbReference type="CDD" id="cd06583">
    <property type="entry name" value="PGRP"/>
    <property type="match status" value="1"/>
</dbReference>
<dbReference type="Pfam" id="PF01510">
    <property type="entry name" value="Amidase_2"/>
    <property type="match status" value="1"/>
</dbReference>
<proteinExistence type="predicted"/>
<dbReference type="Gene3D" id="3.40.80.10">
    <property type="entry name" value="Peptidoglycan recognition protein-like"/>
    <property type="match status" value="1"/>
</dbReference>
<reference evidence="3" key="1">
    <citation type="journal article" date="2019" name="Int. J. Syst. Evol. Microbiol.">
        <title>The Global Catalogue of Microorganisms (GCM) 10K type strain sequencing project: providing services to taxonomists for standard genome sequencing and annotation.</title>
        <authorList>
            <consortium name="The Broad Institute Genomics Platform"/>
            <consortium name="The Broad Institute Genome Sequencing Center for Infectious Disease"/>
            <person name="Wu L."/>
            <person name="Ma J."/>
        </authorList>
    </citation>
    <scope>NUCLEOTIDE SEQUENCE [LARGE SCALE GENOMIC DNA]</scope>
    <source>
        <strain evidence="3">CCUG 2113</strain>
    </source>
</reference>
<dbReference type="Proteomes" id="UP001595693">
    <property type="component" value="Unassembled WGS sequence"/>
</dbReference>
<keyword evidence="3" id="KW-1185">Reference proteome</keyword>
<evidence type="ECO:0000313" key="2">
    <source>
        <dbReference type="EMBL" id="MFC3935066.1"/>
    </source>
</evidence>
<dbReference type="InterPro" id="IPR002502">
    <property type="entry name" value="Amidase_domain"/>
</dbReference>
<name>A0ABV8D998_9BURK</name>
<dbReference type="RefSeq" id="WP_158603839.1">
    <property type="nucleotide sequence ID" value="NZ_JAMXAX010000014.1"/>
</dbReference>
<sequence>MNVTATTHAGGVPGGHGVNEDLIIKDGFIVDPRVVDKRVAALEHGAMTRVDAIVLHQTDSSTMNLEHAKTDGIGAHFYIEKDGTIYQTARLDQSVYSVGKIRSRCDDSRTCSKEEKTAIDTLMNSSASYGAKVKALNTREQAKAYPDRYPTNGDSVAIEVVAKFDPKTKLFERPTAEQTESLKWLTQALGSHYGLDLQTDVYRHSDISYKQADEAKSLVFQ</sequence>
<organism evidence="2 3">
    <name type="scientific">Acidovorax facilis</name>
    <dbReference type="NCBI Taxonomy" id="12917"/>
    <lineage>
        <taxon>Bacteria</taxon>
        <taxon>Pseudomonadati</taxon>
        <taxon>Pseudomonadota</taxon>
        <taxon>Betaproteobacteria</taxon>
        <taxon>Burkholderiales</taxon>
        <taxon>Comamonadaceae</taxon>
        <taxon>Acidovorax</taxon>
    </lineage>
</organism>
<evidence type="ECO:0000259" key="1">
    <source>
        <dbReference type="Pfam" id="PF01510"/>
    </source>
</evidence>
<dbReference type="InterPro" id="IPR036505">
    <property type="entry name" value="Amidase/PGRP_sf"/>
</dbReference>
<accession>A0ABV8D998</accession>
<dbReference type="SUPFAM" id="SSF55846">
    <property type="entry name" value="N-acetylmuramoyl-L-alanine amidase-like"/>
    <property type="match status" value="1"/>
</dbReference>
<protein>
    <submittedName>
        <fullName evidence="2">N-acetylmuramoyl-L-alanine amidase</fullName>
    </submittedName>
</protein>
<gene>
    <name evidence="2" type="ORF">ACFOW3_10555</name>
</gene>
<evidence type="ECO:0000313" key="3">
    <source>
        <dbReference type="Proteomes" id="UP001595693"/>
    </source>
</evidence>
<feature type="domain" description="N-acetylmuramoyl-L-alanine amidase" evidence="1">
    <location>
        <begin position="48"/>
        <end position="208"/>
    </location>
</feature>
<comment type="caution">
    <text evidence="2">The sequence shown here is derived from an EMBL/GenBank/DDBJ whole genome shotgun (WGS) entry which is preliminary data.</text>
</comment>